<dbReference type="SUPFAM" id="SSF46785">
    <property type="entry name" value="Winged helix' DNA-binding domain"/>
    <property type="match status" value="1"/>
</dbReference>
<feature type="domain" description="HTH lysR-type" evidence="5">
    <location>
        <begin position="1"/>
        <end position="58"/>
    </location>
</feature>
<evidence type="ECO:0000313" key="6">
    <source>
        <dbReference type="EMBL" id="VFR39419.1"/>
    </source>
</evidence>
<accession>A0A484QR32</accession>
<evidence type="ECO:0000256" key="2">
    <source>
        <dbReference type="ARBA" id="ARBA00023015"/>
    </source>
</evidence>
<evidence type="ECO:0000256" key="1">
    <source>
        <dbReference type="ARBA" id="ARBA00009437"/>
    </source>
</evidence>
<dbReference type="GO" id="GO:0003677">
    <property type="term" value="F:DNA binding"/>
    <property type="evidence" value="ECO:0007669"/>
    <property type="project" value="UniProtKB-KW"/>
</dbReference>
<dbReference type="Gene3D" id="1.10.10.10">
    <property type="entry name" value="Winged helix-like DNA-binding domain superfamily/Winged helix DNA-binding domain"/>
    <property type="match status" value="1"/>
</dbReference>
<evidence type="ECO:0000256" key="4">
    <source>
        <dbReference type="ARBA" id="ARBA00023163"/>
    </source>
</evidence>
<keyword evidence="2" id="KW-0805">Transcription regulation</keyword>
<dbReference type="InterPro" id="IPR036390">
    <property type="entry name" value="WH_DNA-bd_sf"/>
</dbReference>
<organism evidence="6">
    <name type="scientific">plant metagenome</name>
    <dbReference type="NCBI Taxonomy" id="1297885"/>
    <lineage>
        <taxon>unclassified sequences</taxon>
        <taxon>metagenomes</taxon>
        <taxon>organismal metagenomes</taxon>
    </lineage>
</organism>
<dbReference type="InterPro" id="IPR000847">
    <property type="entry name" value="LysR_HTH_N"/>
</dbReference>
<dbReference type="PROSITE" id="PS50931">
    <property type="entry name" value="HTH_LYSR"/>
    <property type="match status" value="1"/>
</dbReference>
<comment type="similarity">
    <text evidence="1">Belongs to the LysR transcriptional regulatory family.</text>
</comment>
<dbReference type="Pfam" id="PF03466">
    <property type="entry name" value="LysR_substrate"/>
    <property type="match status" value="1"/>
</dbReference>
<evidence type="ECO:0000259" key="5">
    <source>
        <dbReference type="PROSITE" id="PS50931"/>
    </source>
</evidence>
<protein>
    <submittedName>
        <fullName evidence="6">Transcriptional regulator, LysR family</fullName>
    </submittedName>
</protein>
<dbReference type="EMBL" id="CAADIK010000046">
    <property type="protein sequence ID" value="VFR78896.1"/>
    <property type="molecule type" value="Genomic_DNA"/>
</dbReference>
<dbReference type="GO" id="GO:0032993">
    <property type="term" value="C:protein-DNA complex"/>
    <property type="evidence" value="ECO:0007669"/>
    <property type="project" value="TreeGrafter"/>
</dbReference>
<dbReference type="PANTHER" id="PTHR30346:SF28">
    <property type="entry name" value="HTH-TYPE TRANSCRIPTIONAL REGULATOR CYNR"/>
    <property type="match status" value="1"/>
</dbReference>
<evidence type="ECO:0000313" key="8">
    <source>
        <dbReference type="EMBL" id="VFR70651.1"/>
    </source>
</evidence>
<dbReference type="EMBL" id="CAADII010000052">
    <property type="protein sequence ID" value="VFR55801.1"/>
    <property type="molecule type" value="Genomic_DNA"/>
</dbReference>
<dbReference type="SUPFAM" id="SSF53850">
    <property type="entry name" value="Periplasmic binding protein-like II"/>
    <property type="match status" value="1"/>
</dbReference>
<dbReference type="InterPro" id="IPR005119">
    <property type="entry name" value="LysR_subst-bd"/>
</dbReference>
<dbReference type="GO" id="GO:0003700">
    <property type="term" value="F:DNA-binding transcription factor activity"/>
    <property type="evidence" value="ECO:0007669"/>
    <property type="project" value="InterPro"/>
</dbReference>
<dbReference type="Gene3D" id="3.40.190.10">
    <property type="entry name" value="Periplasmic binding protein-like II"/>
    <property type="match status" value="2"/>
</dbReference>
<evidence type="ECO:0000256" key="3">
    <source>
        <dbReference type="ARBA" id="ARBA00023125"/>
    </source>
</evidence>
<evidence type="ECO:0000313" key="11">
    <source>
        <dbReference type="EMBL" id="VFS33121.1"/>
    </source>
</evidence>
<name>A0A484QR32_9ZZZZ</name>
<evidence type="ECO:0000313" key="9">
    <source>
        <dbReference type="EMBL" id="VFR78896.1"/>
    </source>
</evidence>
<sequence length="295" mass="32408">MDTRYVDTFVLVAECGSMAEAARRMNITPTALAQRLHALEREFGVPLFSRSGRFVRITEGGARLLERARRFQREVRALKAAVSTEGFPGGLRMGSIRTALGNVIPLALKHIADHHPGLDATVEIGASHELYHQVTGGKVDAAFLVEPPFRTPKSFSWHTLRVEPLVLLAPTALAGVDPDTLLAREPLLRYDRRTWGGSLADQYLQARNLRPRERFELDSPDGLVTLVEMGLGISLVPDCFRPGTLPPGVAVIPLPRNTLARRLGVLWPHHSTYGRLFETLVAAMDTTATAAPRAC</sequence>
<dbReference type="Pfam" id="PF00126">
    <property type="entry name" value="HTH_1"/>
    <property type="match status" value="1"/>
</dbReference>
<reference evidence="6" key="1">
    <citation type="submission" date="2019-03" db="EMBL/GenBank/DDBJ databases">
        <authorList>
            <person name="Danneels B."/>
        </authorList>
    </citation>
    <scope>NUCLEOTIDE SEQUENCE</scope>
</reference>
<keyword evidence="3" id="KW-0238">DNA-binding</keyword>
<proteinExistence type="inferred from homology"/>
<dbReference type="EMBL" id="CAADID010000021">
    <property type="protein sequence ID" value="VFR70651.1"/>
    <property type="molecule type" value="Genomic_DNA"/>
</dbReference>
<evidence type="ECO:0000313" key="7">
    <source>
        <dbReference type="EMBL" id="VFR55801.1"/>
    </source>
</evidence>
<dbReference type="AlphaFoldDB" id="A0A484QR32"/>
<keyword evidence="4" id="KW-0804">Transcription</keyword>
<dbReference type="EMBL" id="CAADIZ010000067">
    <property type="protein sequence ID" value="VFS33121.1"/>
    <property type="molecule type" value="Genomic_DNA"/>
</dbReference>
<dbReference type="InterPro" id="IPR036388">
    <property type="entry name" value="WH-like_DNA-bd_sf"/>
</dbReference>
<dbReference type="EMBL" id="CAADIP010000026">
    <property type="protein sequence ID" value="VFR90120.1"/>
    <property type="molecule type" value="Genomic_DNA"/>
</dbReference>
<dbReference type="EMBL" id="CAADIG010000005">
    <property type="protein sequence ID" value="VFR39419.1"/>
    <property type="molecule type" value="Genomic_DNA"/>
</dbReference>
<dbReference type="FunFam" id="1.10.10.10:FF:000001">
    <property type="entry name" value="LysR family transcriptional regulator"/>
    <property type="match status" value="1"/>
</dbReference>
<evidence type="ECO:0000313" key="10">
    <source>
        <dbReference type="EMBL" id="VFR90120.1"/>
    </source>
</evidence>
<gene>
    <name evidence="6" type="ORF">ANT2_4229</name>
    <name evidence="8" type="ORF">ANT3_4233</name>
    <name evidence="7" type="ORF">BRI6_4298</name>
    <name evidence="9" type="ORF">BRI9_4358</name>
    <name evidence="10" type="ORF">IVO3_4356</name>
    <name evidence="11" type="ORF">RAN7_4288</name>
</gene>
<dbReference type="PANTHER" id="PTHR30346">
    <property type="entry name" value="TRANSCRIPTIONAL DUAL REGULATOR HCAR-RELATED"/>
    <property type="match status" value="1"/>
</dbReference>